<dbReference type="GO" id="GO:0005886">
    <property type="term" value="C:plasma membrane"/>
    <property type="evidence" value="ECO:0007669"/>
    <property type="project" value="UniProtKB-SubCell"/>
</dbReference>
<dbReference type="InterPro" id="IPR007235">
    <property type="entry name" value="Glyco_trans_28_C"/>
</dbReference>
<evidence type="ECO:0000256" key="7">
    <source>
        <dbReference type="ARBA" id="ARBA00023136"/>
    </source>
</evidence>
<feature type="binding site" evidence="10">
    <location>
        <begin position="12"/>
        <end position="14"/>
    </location>
    <ligand>
        <name>UDP-N-acetyl-alpha-D-glucosamine</name>
        <dbReference type="ChEBI" id="CHEBI:57705"/>
    </ligand>
</feature>
<keyword evidence="1 10" id="KW-1003">Cell membrane</keyword>
<dbReference type="HAMAP" id="MF_00033">
    <property type="entry name" value="MurG"/>
    <property type="match status" value="1"/>
</dbReference>
<evidence type="ECO:0000259" key="11">
    <source>
        <dbReference type="Pfam" id="PF03033"/>
    </source>
</evidence>
<evidence type="ECO:0000313" key="14">
    <source>
        <dbReference type="Proteomes" id="UP000199236"/>
    </source>
</evidence>
<accession>A0A1I5IXM5</accession>
<keyword evidence="4 10" id="KW-0808">Transferase</keyword>
<dbReference type="EC" id="2.4.1.227" evidence="10"/>
<feature type="binding site" evidence="10">
    <location>
        <position position="193"/>
    </location>
    <ligand>
        <name>UDP-N-acetyl-alpha-D-glucosamine</name>
        <dbReference type="ChEBI" id="CHEBI:57705"/>
    </ligand>
</feature>
<reference evidence="13 14" key="1">
    <citation type="submission" date="2016-10" db="EMBL/GenBank/DDBJ databases">
        <authorList>
            <person name="de Groot N.N."/>
        </authorList>
    </citation>
    <scope>NUCLEOTIDE SEQUENCE [LARGE SCALE GENOMIC DNA]</scope>
    <source>
        <strain evidence="13 14">CGMCC 1.9157</strain>
    </source>
</reference>
<keyword evidence="3 10" id="KW-0328">Glycosyltransferase</keyword>
<comment type="pathway">
    <text evidence="10">Cell wall biogenesis; peptidoglycan biosynthesis.</text>
</comment>
<feature type="binding site" evidence="10">
    <location>
        <position position="165"/>
    </location>
    <ligand>
        <name>UDP-N-acetyl-alpha-D-glucosamine</name>
        <dbReference type="ChEBI" id="CHEBI:57705"/>
    </ligand>
</feature>
<comment type="subcellular location">
    <subcellularLocation>
        <location evidence="10">Cell membrane</location>
        <topology evidence="10">Peripheral membrane protein</topology>
        <orientation evidence="10">Cytoplasmic side</orientation>
    </subcellularLocation>
</comment>
<dbReference type="OrthoDB" id="9808936at2"/>
<evidence type="ECO:0000256" key="4">
    <source>
        <dbReference type="ARBA" id="ARBA00022679"/>
    </source>
</evidence>
<dbReference type="InterPro" id="IPR006009">
    <property type="entry name" value="GlcNAc_MurG"/>
</dbReference>
<dbReference type="PANTHER" id="PTHR21015">
    <property type="entry name" value="UDP-N-ACETYLGLUCOSAMINE--N-ACETYLMURAMYL-(PENTAPEPTIDE) PYROPHOSPHORYL-UNDECAPRENOL N-ACETYLGLUCOSAMINE TRANSFERASE 1"/>
    <property type="match status" value="1"/>
</dbReference>
<proteinExistence type="inferred from homology"/>
<dbReference type="InterPro" id="IPR004276">
    <property type="entry name" value="GlycoTrans_28_N"/>
</dbReference>
<dbReference type="GO" id="GO:0051301">
    <property type="term" value="P:cell division"/>
    <property type="evidence" value="ECO:0007669"/>
    <property type="project" value="UniProtKB-KW"/>
</dbReference>
<dbReference type="STRING" id="655353.SAMN04488056_11048"/>
<evidence type="ECO:0000259" key="12">
    <source>
        <dbReference type="Pfam" id="PF04101"/>
    </source>
</evidence>
<keyword evidence="9 10" id="KW-0961">Cell wall biogenesis/degradation</keyword>
<dbReference type="GO" id="GO:0009252">
    <property type="term" value="P:peptidoglycan biosynthetic process"/>
    <property type="evidence" value="ECO:0007669"/>
    <property type="project" value="UniProtKB-UniRule"/>
</dbReference>
<dbReference type="NCBIfam" id="TIGR01133">
    <property type="entry name" value="murG"/>
    <property type="match status" value="1"/>
</dbReference>
<feature type="binding site" evidence="10">
    <location>
        <position position="123"/>
    </location>
    <ligand>
        <name>UDP-N-acetyl-alpha-D-glucosamine</name>
        <dbReference type="ChEBI" id="CHEBI:57705"/>
    </ligand>
</feature>
<evidence type="ECO:0000256" key="8">
    <source>
        <dbReference type="ARBA" id="ARBA00023306"/>
    </source>
</evidence>
<evidence type="ECO:0000313" key="13">
    <source>
        <dbReference type="EMBL" id="SFO65232.1"/>
    </source>
</evidence>
<dbReference type="GO" id="GO:0008360">
    <property type="term" value="P:regulation of cell shape"/>
    <property type="evidence" value="ECO:0007669"/>
    <property type="project" value="UniProtKB-KW"/>
</dbReference>
<feature type="domain" description="Glycosyltransferase family 28 N-terminal" evidence="11">
    <location>
        <begin position="5"/>
        <end position="140"/>
    </location>
</feature>
<evidence type="ECO:0000256" key="2">
    <source>
        <dbReference type="ARBA" id="ARBA00022618"/>
    </source>
</evidence>
<gene>
    <name evidence="10" type="primary">murG</name>
    <name evidence="13" type="ORF">SAMN04488056_11048</name>
</gene>
<evidence type="ECO:0000256" key="10">
    <source>
        <dbReference type="HAMAP-Rule" id="MF_00033"/>
    </source>
</evidence>
<keyword evidence="7 10" id="KW-0472">Membrane</keyword>
<dbReference type="Gene3D" id="3.40.50.2000">
    <property type="entry name" value="Glycogen Phosphorylase B"/>
    <property type="match status" value="2"/>
</dbReference>
<dbReference type="Proteomes" id="UP000199236">
    <property type="component" value="Unassembled WGS sequence"/>
</dbReference>
<comment type="catalytic activity">
    <reaction evidence="10">
        <text>di-trans,octa-cis-undecaprenyl diphospho-N-acetyl-alpha-D-muramoyl-L-alanyl-D-glutamyl-meso-2,6-diaminopimeloyl-D-alanyl-D-alanine + UDP-N-acetyl-alpha-D-glucosamine = di-trans,octa-cis-undecaprenyl diphospho-[N-acetyl-alpha-D-glucosaminyl-(1-&gt;4)]-N-acetyl-alpha-D-muramoyl-L-alanyl-D-glutamyl-meso-2,6-diaminopimeloyl-D-alanyl-D-alanine + UDP + H(+)</text>
        <dbReference type="Rhea" id="RHEA:31227"/>
        <dbReference type="ChEBI" id="CHEBI:15378"/>
        <dbReference type="ChEBI" id="CHEBI:57705"/>
        <dbReference type="ChEBI" id="CHEBI:58223"/>
        <dbReference type="ChEBI" id="CHEBI:61387"/>
        <dbReference type="ChEBI" id="CHEBI:61388"/>
        <dbReference type="EC" id="2.4.1.227"/>
    </reaction>
</comment>
<dbReference type="GO" id="GO:0050511">
    <property type="term" value="F:undecaprenyldiphospho-muramoylpentapeptide beta-N-acetylglucosaminyltransferase activity"/>
    <property type="evidence" value="ECO:0007669"/>
    <property type="project" value="UniProtKB-UniRule"/>
</dbReference>
<dbReference type="EMBL" id="FOVR01000010">
    <property type="protein sequence ID" value="SFO65232.1"/>
    <property type="molecule type" value="Genomic_DNA"/>
</dbReference>
<dbReference type="SUPFAM" id="SSF53756">
    <property type="entry name" value="UDP-Glycosyltransferase/glycogen phosphorylase"/>
    <property type="match status" value="1"/>
</dbReference>
<evidence type="ECO:0000256" key="1">
    <source>
        <dbReference type="ARBA" id="ARBA00022475"/>
    </source>
</evidence>
<keyword evidence="8 10" id="KW-0131">Cell cycle</keyword>
<keyword evidence="14" id="KW-1185">Reference proteome</keyword>
<evidence type="ECO:0000256" key="6">
    <source>
        <dbReference type="ARBA" id="ARBA00022984"/>
    </source>
</evidence>
<comment type="caution">
    <text evidence="10">Lacks conserved residue(s) required for the propagation of feature annotation.</text>
</comment>
<keyword evidence="2 10" id="KW-0132">Cell division</keyword>
<dbReference type="CDD" id="cd03785">
    <property type="entry name" value="GT28_MurG"/>
    <property type="match status" value="1"/>
</dbReference>
<feature type="binding site" evidence="10">
    <location>
        <position position="294"/>
    </location>
    <ligand>
        <name>UDP-N-acetyl-alpha-D-glucosamine</name>
        <dbReference type="ChEBI" id="CHEBI:57705"/>
    </ligand>
</feature>
<evidence type="ECO:0000256" key="5">
    <source>
        <dbReference type="ARBA" id="ARBA00022960"/>
    </source>
</evidence>
<dbReference type="AlphaFoldDB" id="A0A1I5IXM5"/>
<dbReference type="RefSeq" id="WP_090074219.1">
    <property type="nucleotide sequence ID" value="NZ_FOVR01000010.1"/>
</dbReference>
<name>A0A1I5IXM5_9HYPH</name>
<evidence type="ECO:0000256" key="9">
    <source>
        <dbReference type="ARBA" id="ARBA00023316"/>
    </source>
</evidence>
<sequence>MTKTVLLTAGGTGGHLFPAQALAHALIARGWTVHLATDGRATRYGQDFPAESIQIIPSATPSVKNPVKMAKAALKLAKGYMAARKVIKTLKPDVVVGFGGYPTVPPMLAARSLGLPTCLHEQNGVMGRANRFLGKGASAIAASFPILKGIEGLENKVALTGNPVRPAVALAAETAYTPFGAEGEFRLVVFGGSQGARFFSEYMPGALGRLPQEIRERIVLVQQCRPEDLMKVKVGYRELGLKAELAPFFSDMPAEIAKAHLVICRSGASSVSELAAIGRPSVLVPLPGTLDQDQHANAKVLEEAGGAWVLQQRGMRPNDISDLLEDLIANPEKLTAAAEAARGQGKLDAADRLADLVEKLAGDTGVAK</sequence>
<dbReference type="Pfam" id="PF04101">
    <property type="entry name" value="Glyco_tran_28_C"/>
    <property type="match status" value="1"/>
</dbReference>
<dbReference type="GO" id="GO:0071555">
    <property type="term" value="P:cell wall organization"/>
    <property type="evidence" value="ECO:0007669"/>
    <property type="project" value="UniProtKB-KW"/>
</dbReference>
<dbReference type="PANTHER" id="PTHR21015:SF22">
    <property type="entry name" value="GLYCOSYLTRANSFERASE"/>
    <property type="match status" value="1"/>
</dbReference>
<evidence type="ECO:0000256" key="3">
    <source>
        <dbReference type="ARBA" id="ARBA00022676"/>
    </source>
</evidence>
<comment type="similarity">
    <text evidence="10">Belongs to the glycosyltransferase 28 family. MurG subfamily.</text>
</comment>
<keyword evidence="5 10" id="KW-0133">Cell shape</keyword>
<protein>
    <recommendedName>
        <fullName evidence="10">UDP-N-acetylglucosamine--N-acetylmuramyl-(pentapeptide) pyrophosphoryl-undecaprenol N-acetylglucosamine transferase</fullName>
        <ecNumber evidence="10">2.4.1.227</ecNumber>
    </recommendedName>
    <alternativeName>
        <fullName evidence="10">Undecaprenyl-PP-MurNAc-pentapeptide-UDPGlcNAc GlcNAc transferase</fullName>
    </alternativeName>
</protein>
<comment type="function">
    <text evidence="10">Cell wall formation. Catalyzes the transfer of a GlcNAc subunit on undecaprenyl-pyrophosphoryl-MurNAc-pentapeptide (lipid intermediate I) to form undecaprenyl-pyrophosphoryl-MurNAc-(pentapeptide)GlcNAc (lipid intermediate II).</text>
</comment>
<dbReference type="UniPathway" id="UPA00219"/>
<dbReference type="Pfam" id="PF03033">
    <property type="entry name" value="Glyco_transf_28"/>
    <property type="match status" value="1"/>
</dbReference>
<keyword evidence="6 10" id="KW-0573">Peptidoglycan synthesis</keyword>
<feature type="domain" description="Glycosyl transferase family 28 C-terminal" evidence="12">
    <location>
        <begin position="187"/>
        <end position="353"/>
    </location>
</feature>
<dbReference type="GO" id="GO:0005975">
    <property type="term" value="P:carbohydrate metabolic process"/>
    <property type="evidence" value="ECO:0007669"/>
    <property type="project" value="InterPro"/>
</dbReference>
<dbReference type="GO" id="GO:0051991">
    <property type="term" value="F:UDP-N-acetyl-D-glucosamine:N-acetylmuramoyl-L-alanyl-D-glutamyl-meso-2,6-diaminopimelyl-D-alanyl-D-alanine-diphosphoundecaprenol 4-beta-N-acetylglucosaminlytransferase activity"/>
    <property type="evidence" value="ECO:0007669"/>
    <property type="project" value="RHEA"/>
</dbReference>
<organism evidence="13 14">
    <name type="scientific">Cohaesibacter marisflavi</name>
    <dbReference type="NCBI Taxonomy" id="655353"/>
    <lineage>
        <taxon>Bacteria</taxon>
        <taxon>Pseudomonadati</taxon>
        <taxon>Pseudomonadota</taxon>
        <taxon>Alphaproteobacteria</taxon>
        <taxon>Hyphomicrobiales</taxon>
        <taxon>Cohaesibacteraceae</taxon>
    </lineage>
</organism>